<accession>A0AAU8L0M8</accession>
<dbReference type="SUPFAM" id="SSF52540">
    <property type="entry name" value="P-loop containing nucleoside triphosphate hydrolases"/>
    <property type="match status" value="2"/>
</dbReference>
<keyword evidence="4" id="KW-0347">Helicase</keyword>
<dbReference type="CDD" id="cd18793">
    <property type="entry name" value="SF2_C_SNF"/>
    <property type="match status" value="1"/>
</dbReference>
<dbReference type="EMBL" id="PP885733">
    <property type="protein sequence ID" value="XCN28349.1"/>
    <property type="molecule type" value="Genomic_DNA"/>
</dbReference>
<evidence type="ECO:0000259" key="2">
    <source>
        <dbReference type="PROSITE" id="PS51192"/>
    </source>
</evidence>
<dbReference type="PANTHER" id="PTHR45766">
    <property type="entry name" value="DNA ANNEALING HELICASE AND ENDONUCLEASE ZRANB3 FAMILY MEMBER"/>
    <property type="match status" value="1"/>
</dbReference>
<dbReference type="GO" id="GO:0006281">
    <property type="term" value="P:DNA repair"/>
    <property type="evidence" value="ECO:0007669"/>
    <property type="project" value="TreeGrafter"/>
</dbReference>
<organism evidence="4">
    <name type="scientific">Pantoea phage Survivor</name>
    <dbReference type="NCBI Taxonomy" id="3232176"/>
    <lineage>
        <taxon>Viruses</taxon>
        <taxon>Duplodnaviria</taxon>
        <taxon>Heunggongvirae</taxon>
        <taxon>Uroviricota</taxon>
        <taxon>Caudoviricetes</taxon>
    </lineage>
</organism>
<sequence>MEFFSFTPSVESVGSYYDISGINLNHFEIDLRANFGTSVIFNRMIIKVNARRFRIHKFFTVELAWILDHFTTNKNKRQVDRYRVGMYKYKQLFDEIKRKTWIETTFQQYAPYDVDKALKKFRYTPFVNQREFLEDYSRIKHGYQLRGCLLDAEPGSGKTFTSLVWSEMISPYKTVIVVPKHLVNKPWVNEMTNEYFREKPDIWTSLDGTRMIDHLDKQYFIIYKENLRAGDYDDFLTKVTKGGKEPVKVIVDESHNYNEHKSQQTQGLIELCSHKFVSDVLFMSGTPIKAQGRETFALFTIIDKFFDKAVQQDFLKMYGRDNAFLNEMLAHRLGRIKYTITKIEGMDSPPEPVMVPVAFEGADRYTLASIRAEMMDFITERVAFYHKMMPQYTSDWKKYVDGYRQWISGDMVEEAELDKYIEIVNYFQKHGYNNFTDADKSKFCHKVEDKIEHELRGEDLKYFRHIKSAVKYVGLKIRGEALGRVLSQARMQAVRDIIEHAGIPAMIASVKKKTVIFTSYIEVIKELERYFEREGIKSLSVSGENSKDIDKVVNKFGDDPTIPVLITTYNTLREGYPLIMANQLILMNAPFRSYELKQTIARIYRKGQDEECFVNMIDLDTGKEENITSRSIDIMEWSKEQVEILLGGGKLPTQVAGSSMKMVGSEAWSWRQLIGFETRGAVNEHTIMATQELLTEEFTHRPTIKRVTMADLF</sequence>
<dbReference type="Pfam" id="PF00271">
    <property type="entry name" value="Helicase_C"/>
    <property type="match status" value="1"/>
</dbReference>
<dbReference type="PROSITE" id="PS51194">
    <property type="entry name" value="HELICASE_CTER"/>
    <property type="match status" value="1"/>
</dbReference>
<dbReference type="GO" id="GO:0004386">
    <property type="term" value="F:helicase activity"/>
    <property type="evidence" value="ECO:0007669"/>
    <property type="project" value="UniProtKB-KW"/>
</dbReference>
<evidence type="ECO:0000313" key="4">
    <source>
        <dbReference type="EMBL" id="XCN28349.1"/>
    </source>
</evidence>
<dbReference type="GO" id="GO:0031297">
    <property type="term" value="P:replication fork processing"/>
    <property type="evidence" value="ECO:0007669"/>
    <property type="project" value="TreeGrafter"/>
</dbReference>
<dbReference type="InterPro" id="IPR001650">
    <property type="entry name" value="Helicase_C-like"/>
</dbReference>
<dbReference type="InterPro" id="IPR014001">
    <property type="entry name" value="Helicase_ATP-bd"/>
</dbReference>
<evidence type="ECO:0000259" key="3">
    <source>
        <dbReference type="PROSITE" id="PS51194"/>
    </source>
</evidence>
<feature type="domain" description="Helicase C-terminal" evidence="3">
    <location>
        <begin position="502"/>
        <end position="659"/>
    </location>
</feature>
<dbReference type="InterPro" id="IPR027417">
    <property type="entry name" value="P-loop_NTPase"/>
</dbReference>
<keyword evidence="1" id="KW-0378">Hydrolase</keyword>
<dbReference type="InterPro" id="IPR000330">
    <property type="entry name" value="SNF2_N"/>
</dbReference>
<dbReference type="GO" id="GO:0005524">
    <property type="term" value="F:ATP binding"/>
    <property type="evidence" value="ECO:0007669"/>
    <property type="project" value="InterPro"/>
</dbReference>
<name>A0AAU8L0M8_9CAUD</name>
<dbReference type="Pfam" id="PF00176">
    <property type="entry name" value="SNF2-rel_dom"/>
    <property type="match status" value="1"/>
</dbReference>
<dbReference type="SMART" id="SM00487">
    <property type="entry name" value="DEXDc"/>
    <property type="match status" value="1"/>
</dbReference>
<dbReference type="InterPro" id="IPR049730">
    <property type="entry name" value="SNF2/RAD54-like_C"/>
</dbReference>
<dbReference type="GO" id="GO:0016787">
    <property type="term" value="F:hydrolase activity"/>
    <property type="evidence" value="ECO:0007669"/>
    <property type="project" value="UniProtKB-KW"/>
</dbReference>
<dbReference type="PROSITE" id="PS51192">
    <property type="entry name" value="HELICASE_ATP_BIND_1"/>
    <property type="match status" value="1"/>
</dbReference>
<reference evidence="4" key="1">
    <citation type="submission" date="2024-06" db="EMBL/GenBank/DDBJ databases">
        <authorList>
            <person name="Gannavaram S."/>
            <person name="Nemani S."/>
            <person name="Datta M."/>
            <person name="Picchiottino A."/>
            <person name="Mereddy A."/>
            <person name="Gannavaram N."/>
            <person name="Honeycutt C."/>
            <person name="Tran D."/>
            <person name="Choi K."/>
            <person name="Srinivasan K."/>
            <person name="Johnson A."/>
        </authorList>
    </citation>
    <scope>NUCLEOTIDE SEQUENCE</scope>
</reference>
<proteinExistence type="predicted"/>
<feature type="domain" description="Helicase ATP-binding" evidence="2">
    <location>
        <begin position="139"/>
        <end position="305"/>
    </location>
</feature>
<dbReference type="PANTHER" id="PTHR45766:SF6">
    <property type="entry name" value="SWI_SNF-RELATED MATRIX-ASSOCIATED ACTIN-DEPENDENT REGULATOR OF CHROMATIN SUBFAMILY A-LIKE PROTEIN 1"/>
    <property type="match status" value="1"/>
</dbReference>
<evidence type="ECO:0000256" key="1">
    <source>
        <dbReference type="ARBA" id="ARBA00022801"/>
    </source>
</evidence>
<protein>
    <submittedName>
        <fullName evidence="4">Helicase</fullName>
    </submittedName>
</protein>
<dbReference type="Gene3D" id="3.40.50.300">
    <property type="entry name" value="P-loop containing nucleotide triphosphate hydrolases"/>
    <property type="match status" value="2"/>
</dbReference>
<keyword evidence="4" id="KW-0547">Nucleotide-binding</keyword>
<keyword evidence="4" id="KW-0067">ATP-binding</keyword>